<comment type="caution">
    <text evidence="2">The sequence shown here is derived from an EMBL/GenBank/DDBJ whole genome shotgun (WGS) entry which is preliminary data.</text>
</comment>
<evidence type="ECO:0000313" key="2">
    <source>
        <dbReference type="EMBL" id="KAJ2678027.1"/>
    </source>
</evidence>
<evidence type="ECO:0000313" key="3">
    <source>
        <dbReference type="Proteomes" id="UP001151518"/>
    </source>
</evidence>
<dbReference type="OrthoDB" id="428342at2759"/>
<organism evidence="2 3">
    <name type="scientific">Coemansia spiralis</name>
    <dbReference type="NCBI Taxonomy" id="417178"/>
    <lineage>
        <taxon>Eukaryota</taxon>
        <taxon>Fungi</taxon>
        <taxon>Fungi incertae sedis</taxon>
        <taxon>Zoopagomycota</taxon>
        <taxon>Kickxellomycotina</taxon>
        <taxon>Kickxellomycetes</taxon>
        <taxon>Kickxellales</taxon>
        <taxon>Kickxellaceae</taxon>
        <taxon>Coemansia</taxon>
    </lineage>
</organism>
<dbReference type="PANTHER" id="PTHR21581">
    <property type="entry name" value="D-ALANYL-D-ALANINE CARBOXYPEPTIDASE"/>
    <property type="match status" value="1"/>
</dbReference>
<proteinExistence type="predicted"/>
<feature type="region of interest" description="Disordered" evidence="1">
    <location>
        <begin position="1"/>
        <end position="20"/>
    </location>
</feature>
<dbReference type="InterPro" id="IPR011990">
    <property type="entry name" value="TPR-like_helical_dom_sf"/>
</dbReference>
<protein>
    <submittedName>
        <fullName evidence="2">Uncharacterized protein</fullName>
    </submittedName>
</protein>
<gene>
    <name evidence="2" type="ORF">GGI25_002670</name>
</gene>
<dbReference type="GO" id="GO:0030008">
    <property type="term" value="C:TRAPP complex"/>
    <property type="evidence" value="ECO:0007669"/>
    <property type="project" value="TreeGrafter"/>
</dbReference>
<name>A0A9W8GA36_9FUNG</name>
<sequence length="395" mass="42858">MENFLSGIRQSPSATAADTTVRTLNDPRLFEETPLDDALDTALQTYVSTETRPRREVPLANDYARRVQSHDVLSQYVTSGQWRALALASAASILGTSEAEEHALLGLWTYRVLALTRQRQGELAERELDRLEAASRYAGVAQGAVRMGRSATVAWPFELRVLRAQVPAATHNLAESMARLCALQRGCQRAVIKRGASAEKVMLNKQRLFRLSLMISGCALRLGDAALAARLLDGLADEAADARVLSAAARMYLQLGSIPAAERLFDAAEQRVRGDDGLVLMNRALCAVATGKWDAARELFAQAAAGRPERIAAGNNMAVCELYLGSPQAMLNGLQQLMVASPTAAGTAEELVFNYCTGLDLHYDGSKLREAKVKKMIEVGMWAGDGFDMGAFKIQ</sequence>
<dbReference type="AlphaFoldDB" id="A0A9W8GA36"/>
<reference evidence="2" key="1">
    <citation type="submission" date="2022-07" db="EMBL/GenBank/DDBJ databases">
        <title>Phylogenomic reconstructions and comparative analyses of Kickxellomycotina fungi.</title>
        <authorList>
            <person name="Reynolds N.K."/>
            <person name="Stajich J.E."/>
            <person name="Barry K."/>
            <person name="Grigoriev I.V."/>
            <person name="Crous P."/>
            <person name="Smith M.E."/>
        </authorList>
    </citation>
    <scope>NUCLEOTIDE SEQUENCE</scope>
    <source>
        <strain evidence="2">NRRL 3115</strain>
    </source>
</reference>
<dbReference type="Proteomes" id="UP001151518">
    <property type="component" value="Unassembled WGS sequence"/>
</dbReference>
<dbReference type="SUPFAM" id="SSF48452">
    <property type="entry name" value="TPR-like"/>
    <property type="match status" value="1"/>
</dbReference>
<dbReference type="Gene3D" id="1.25.40.10">
    <property type="entry name" value="Tetratricopeptide repeat domain"/>
    <property type="match status" value="1"/>
</dbReference>
<dbReference type="PANTHER" id="PTHR21581:SF6">
    <property type="entry name" value="TRAFFICKING PROTEIN PARTICLE COMPLEX SUBUNIT 12"/>
    <property type="match status" value="1"/>
</dbReference>
<feature type="compositionally biased region" description="Polar residues" evidence="1">
    <location>
        <begin position="8"/>
        <end position="20"/>
    </location>
</feature>
<evidence type="ECO:0000256" key="1">
    <source>
        <dbReference type="SAM" id="MobiDB-lite"/>
    </source>
</evidence>
<dbReference type="EMBL" id="JANBTW010000025">
    <property type="protein sequence ID" value="KAJ2678027.1"/>
    <property type="molecule type" value="Genomic_DNA"/>
</dbReference>
<dbReference type="GO" id="GO:0005794">
    <property type="term" value="C:Golgi apparatus"/>
    <property type="evidence" value="ECO:0007669"/>
    <property type="project" value="TreeGrafter"/>
</dbReference>
<accession>A0A9W8GA36</accession>